<dbReference type="InterPro" id="IPR020070">
    <property type="entry name" value="Ribosomal_bL9_N"/>
</dbReference>
<evidence type="ECO:0000256" key="8">
    <source>
        <dbReference type="SAM" id="Coils"/>
    </source>
</evidence>
<keyword evidence="8" id="KW-0175">Coiled coil</keyword>
<dbReference type="InterPro" id="IPR020594">
    <property type="entry name" value="Ribosomal_bL9_bac/chp"/>
</dbReference>
<evidence type="ECO:0000256" key="4">
    <source>
        <dbReference type="ARBA" id="ARBA00022980"/>
    </source>
</evidence>
<dbReference type="GO" id="GO:0005840">
    <property type="term" value="C:ribosome"/>
    <property type="evidence" value="ECO:0007669"/>
    <property type="project" value="UniProtKB-KW"/>
</dbReference>
<dbReference type="SUPFAM" id="SSF55658">
    <property type="entry name" value="L9 N-domain-like"/>
    <property type="match status" value="1"/>
</dbReference>
<comment type="similarity">
    <text evidence="1 7">Belongs to the bacterial ribosomal protein bL9 family.</text>
</comment>
<comment type="function">
    <text evidence="7">Binds to the 23S rRNA.</text>
</comment>
<keyword evidence="3 7" id="KW-0694">RNA-binding</keyword>
<evidence type="ECO:0000259" key="9">
    <source>
        <dbReference type="PROSITE" id="PS00651"/>
    </source>
</evidence>
<dbReference type="EMBL" id="JAOYOD010000001">
    <property type="protein sequence ID" value="MCV9386215.1"/>
    <property type="molecule type" value="Genomic_DNA"/>
</dbReference>
<keyword evidence="11" id="KW-1185">Reference proteome</keyword>
<dbReference type="InterPro" id="IPR009027">
    <property type="entry name" value="Ribosomal_bL9/RNase_H1_N"/>
</dbReference>
<evidence type="ECO:0000313" key="10">
    <source>
        <dbReference type="EMBL" id="MCV9386215.1"/>
    </source>
</evidence>
<reference evidence="10 11" key="1">
    <citation type="submission" date="2022-10" db="EMBL/GenBank/DDBJ databases">
        <title>Comparative genomics and taxonomic characterization of three novel marine species of genus Reichenbachiella exhibiting antioxidant and polysaccharide degradation activities.</title>
        <authorList>
            <person name="Muhammad N."/>
            <person name="Lee Y.-J."/>
            <person name="Ko J."/>
            <person name="Kim S.-G."/>
        </authorList>
    </citation>
    <scope>NUCLEOTIDE SEQUENCE [LARGE SCALE GENOMIC DNA]</scope>
    <source>
        <strain evidence="10 11">ABR2-5</strain>
    </source>
</reference>
<evidence type="ECO:0000256" key="1">
    <source>
        <dbReference type="ARBA" id="ARBA00010605"/>
    </source>
</evidence>
<evidence type="ECO:0000256" key="5">
    <source>
        <dbReference type="ARBA" id="ARBA00023274"/>
    </source>
</evidence>
<name>A0ABT3CR84_9BACT</name>
<dbReference type="Pfam" id="PF01281">
    <property type="entry name" value="Ribosomal_L9_N"/>
    <property type="match status" value="1"/>
</dbReference>
<dbReference type="Pfam" id="PF03948">
    <property type="entry name" value="Ribosomal_L9_C"/>
    <property type="match status" value="1"/>
</dbReference>
<dbReference type="InterPro" id="IPR036935">
    <property type="entry name" value="Ribosomal_bL9_N_sf"/>
</dbReference>
<dbReference type="Proteomes" id="UP001300692">
    <property type="component" value="Unassembled WGS sequence"/>
</dbReference>
<dbReference type="SUPFAM" id="SSF55653">
    <property type="entry name" value="Ribosomal protein L9 C-domain"/>
    <property type="match status" value="1"/>
</dbReference>
<sequence length="147" mass="16021">MEVILKEDIKGLGYKNDVVTVKPGYGRNYLIPQGIAIIGSESNKKKIAENVRQAAHKAEKIKQDAENLANSIGDMVIEVRTKAGESGKIFGAITALQVSDALAAKGFEVDRKKIEFGSSIKNLGEYQLTLDLHKEVKHEVTLSVVAE</sequence>
<dbReference type="Gene3D" id="3.10.430.100">
    <property type="entry name" value="Ribosomal protein L9, C-terminal domain"/>
    <property type="match status" value="1"/>
</dbReference>
<keyword evidence="5 7" id="KW-0687">Ribonucleoprotein</keyword>
<dbReference type="RefSeq" id="WP_264137000.1">
    <property type="nucleotide sequence ID" value="NZ_JAOYOD010000001.1"/>
</dbReference>
<dbReference type="HAMAP" id="MF_00503">
    <property type="entry name" value="Ribosomal_bL9"/>
    <property type="match status" value="1"/>
</dbReference>
<dbReference type="NCBIfam" id="TIGR00158">
    <property type="entry name" value="L9"/>
    <property type="match status" value="1"/>
</dbReference>
<feature type="coiled-coil region" evidence="8">
    <location>
        <begin position="44"/>
        <end position="71"/>
    </location>
</feature>
<evidence type="ECO:0000256" key="7">
    <source>
        <dbReference type="HAMAP-Rule" id="MF_00503"/>
    </source>
</evidence>
<dbReference type="PANTHER" id="PTHR21368">
    <property type="entry name" value="50S RIBOSOMAL PROTEIN L9"/>
    <property type="match status" value="1"/>
</dbReference>
<evidence type="ECO:0000313" key="11">
    <source>
        <dbReference type="Proteomes" id="UP001300692"/>
    </source>
</evidence>
<dbReference type="PROSITE" id="PS00651">
    <property type="entry name" value="RIBOSOMAL_L9"/>
    <property type="match status" value="1"/>
</dbReference>
<dbReference type="InterPro" id="IPR036791">
    <property type="entry name" value="Ribosomal_bL9_C_sf"/>
</dbReference>
<evidence type="ECO:0000256" key="3">
    <source>
        <dbReference type="ARBA" id="ARBA00022884"/>
    </source>
</evidence>
<comment type="caution">
    <text evidence="10">The sequence shown here is derived from an EMBL/GenBank/DDBJ whole genome shotgun (WGS) entry which is preliminary data.</text>
</comment>
<keyword evidence="2 7" id="KW-0699">rRNA-binding</keyword>
<feature type="domain" description="Ribosomal protein L9" evidence="9">
    <location>
        <begin position="13"/>
        <end position="40"/>
    </location>
</feature>
<evidence type="ECO:0000256" key="6">
    <source>
        <dbReference type="ARBA" id="ARBA00035292"/>
    </source>
</evidence>
<keyword evidence="4 7" id="KW-0689">Ribosomal protein</keyword>
<organism evidence="10 11">
    <name type="scientific">Reichenbachiella ulvae</name>
    <dbReference type="NCBI Taxonomy" id="2980104"/>
    <lineage>
        <taxon>Bacteria</taxon>
        <taxon>Pseudomonadati</taxon>
        <taxon>Bacteroidota</taxon>
        <taxon>Cytophagia</taxon>
        <taxon>Cytophagales</taxon>
        <taxon>Reichenbachiellaceae</taxon>
        <taxon>Reichenbachiella</taxon>
    </lineage>
</organism>
<evidence type="ECO:0000256" key="2">
    <source>
        <dbReference type="ARBA" id="ARBA00022730"/>
    </source>
</evidence>
<dbReference type="InterPro" id="IPR000244">
    <property type="entry name" value="Ribosomal_bL9"/>
</dbReference>
<gene>
    <name evidence="7 10" type="primary">rplI</name>
    <name evidence="10" type="ORF">N7U62_06040</name>
</gene>
<proteinExistence type="inferred from homology"/>
<protein>
    <recommendedName>
        <fullName evidence="6 7">Large ribosomal subunit protein bL9</fullName>
    </recommendedName>
</protein>
<dbReference type="InterPro" id="IPR020069">
    <property type="entry name" value="Ribosomal_bL9_C"/>
</dbReference>
<dbReference type="Gene3D" id="3.40.5.10">
    <property type="entry name" value="Ribosomal protein L9, N-terminal domain"/>
    <property type="match status" value="1"/>
</dbReference>
<accession>A0ABT3CR84</accession>